<dbReference type="EMBL" id="CP058579">
    <property type="protein sequence ID" value="QLG63389.1"/>
    <property type="molecule type" value="Genomic_DNA"/>
</dbReference>
<keyword evidence="4" id="KW-1185">Reference proteome</keyword>
<organism evidence="3 4">
    <name type="scientific">Halorarum salinum</name>
    <dbReference type="NCBI Taxonomy" id="2743089"/>
    <lineage>
        <taxon>Archaea</taxon>
        <taxon>Methanobacteriati</taxon>
        <taxon>Methanobacteriota</taxon>
        <taxon>Stenosarchaea group</taxon>
        <taxon>Halobacteria</taxon>
        <taxon>Halobacteriales</taxon>
        <taxon>Haloferacaceae</taxon>
        <taxon>Halorarum</taxon>
    </lineage>
</organism>
<dbReference type="GeneID" id="56039247"/>
<evidence type="ECO:0000313" key="3">
    <source>
        <dbReference type="EMBL" id="QLG63389.1"/>
    </source>
</evidence>
<dbReference type="InterPro" id="IPR036390">
    <property type="entry name" value="WH_DNA-bd_sf"/>
</dbReference>
<dbReference type="Pfam" id="PF24035">
    <property type="entry name" value="DUF7344"/>
    <property type="match status" value="1"/>
</dbReference>
<evidence type="ECO:0000313" key="4">
    <source>
        <dbReference type="Proteomes" id="UP000509626"/>
    </source>
</evidence>
<name>A0A7D5LDI9_9EURY</name>
<proteinExistence type="predicted"/>
<sequence length="128" mass="14005">MGRDEDCRTGPGEDDPADSDGASAAPSRDDLFRALASSPRRRVLFVLLEWRESSVEELSDALAGWRAATRDEPVGLDERDRIRTRLVHVELPTLEECGLVTVGDDGDVTLVDAGASARRMIRLGVELE</sequence>
<dbReference type="Proteomes" id="UP000509626">
    <property type="component" value="Chromosome"/>
</dbReference>
<dbReference type="OrthoDB" id="247722at2157"/>
<feature type="region of interest" description="Disordered" evidence="1">
    <location>
        <begin position="1"/>
        <end position="26"/>
    </location>
</feature>
<dbReference type="SUPFAM" id="SSF46785">
    <property type="entry name" value="Winged helix' DNA-binding domain"/>
    <property type="match status" value="1"/>
</dbReference>
<gene>
    <name evidence="3" type="ORF">HUG12_17270</name>
</gene>
<reference evidence="3 4" key="1">
    <citation type="submission" date="2020-06" db="EMBL/GenBank/DDBJ databases">
        <title>NJ-3-1, isolated from saline soil.</title>
        <authorList>
            <person name="Cui H.L."/>
            <person name="Shi X."/>
        </authorList>
    </citation>
    <scope>NUCLEOTIDE SEQUENCE [LARGE SCALE GENOMIC DNA]</scope>
    <source>
        <strain evidence="3 4">NJ-3-1</strain>
    </source>
</reference>
<feature type="domain" description="DUF7344" evidence="2">
    <location>
        <begin position="32"/>
        <end position="105"/>
    </location>
</feature>
<dbReference type="InterPro" id="IPR036388">
    <property type="entry name" value="WH-like_DNA-bd_sf"/>
</dbReference>
<evidence type="ECO:0000256" key="1">
    <source>
        <dbReference type="SAM" id="MobiDB-lite"/>
    </source>
</evidence>
<evidence type="ECO:0000259" key="2">
    <source>
        <dbReference type="Pfam" id="PF24035"/>
    </source>
</evidence>
<dbReference type="KEGG" id="halu:HUG12_17270"/>
<dbReference type="AlphaFoldDB" id="A0A7D5LDI9"/>
<dbReference type="Gene3D" id="1.10.10.10">
    <property type="entry name" value="Winged helix-like DNA-binding domain superfamily/Winged helix DNA-binding domain"/>
    <property type="match status" value="1"/>
</dbReference>
<protein>
    <submittedName>
        <fullName evidence="3">ArsR family transcriptional regulator</fullName>
    </submittedName>
</protein>
<accession>A0A7D5LDI9</accession>
<dbReference type="InterPro" id="IPR055768">
    <property type="entry name" value="DUF7344"/>
</dbReference>
<dbReference type="RefSeq" id="WP_179269973.1">
    <property type="nucleotide sequence ID" value="NZ_CP058579.1"/>
</dbReference>